<evidence type="ECO:0000313" key="1">
    <source>
        <dbReference type="EMBL" id="MET6999413.1"/>
    </source>
</evidence>
<accession>A0ABV2T8S6</accession>
<comment type="caution">
    <text evidence="1">The sequence shown here is derived from an EMBL/GenBank/DDBJ whole genome shotgun (WGS) entry which is preliminary data.</text>
</comment>
<dbReference type="Pfam" id="PF09357">
    <property type="entry name" value="RteC"/>
    <property type="match status" value="1"/>
</dbReference>
<dbReference type="EMBL" id="JBEXAC010000002">
    <property type="protein sequence ID" value="MET6999413.1"/>
    <property type="molecule type" value="Genomic_DNA"/>
</dbReference>
<evidence type="ECO:0000313" key="2">
    <source>
        <dbReference type="Proteomes" id="UP001549749"/>
    </source>
</evidence>
<dbReference type="Proteomes" id="UP001549749">
    <property type="component" value="Unassembled WGS sequence"/>
</dbReference>
<reference evidence="1 2" key="1">
    <citation type="submission" date="2024-06" db="EMBL/GenBank/DDBJ databases">
        <title>Chitinophaga defluvii sp. nov., isolated from municipal sewage.</title>
        <authorList>
            <person name="Zhang L."/>
        </authorList>
    </citation>
    <scope>NUCLEOTIDE SEQUENCE [LARGE SCALE GENOMIC DNA]</scope>
    <source>
        <strain evidence="1 2">H8</strain>
    </source>
</reference>
<gene>
    <name evidence="1" type="ORF">ABR189_18640</name>
</gene>
<dbReference type="InterPro" id="IPR018534">
    <property type="entry name" value="Tet_reg_excision_RteC"/>
</dbReference>
<organism evidence="1 2">
    <name type="scientific">Chitinophaga defluvii</name>
    <dbReference type="NCBI Taxonomy" id="3163343"/>
    <lineage>
        <taxon>Bacteria</taxon>
        <taxon>Pseudomonadati</taxon>
        <taxon>Bacteroidota</taxon>
        <taxon>Chitinophagia</taxon>
        <taxon>Chitinophagales</taxon>
        <taxon>Chitinophagaceae</taxon>
        <taxon>Chitinophaga</taxon>
    </lineage>
</organism>
<name>A0ABV2T8S6_9BACT</name>
<proteinExistence type="predicted"/>
<dbReference type="RefSeq" id="WP_354661978.1">
    <property type="nucleotide sequence ID" value="NZ_JBEXAC010000002.1"/>
</dbReference>
<sequence>MNQQPKQWLADLSDRLAALPAEQDNHLHYLTQCIQLVQQSIQQLKSYITTASFEGKNEEIQFFKEIKPQFDGKLIYYTKLLTIEQELPQVCRRSQKQYYRRRIQELESFSIHHSEFVFYMNLELTNLDDAYFLRNGKASPLRYEGIQFFYDQQFHAPMSWAIAEFVGNNLLISELKSRLKLLRAFKQPSATVSTKDDDLTWTANVTALVELIYALDEHGVFNNTKVGIKRIATLFSKVFNIPLVNIYKIWENIRLRKKSRTPFLQALINGLLRRMDHDDEYAL</sequence>
<keyword evidence="2" id="KW-1185">Reference proteome</keyword>
<protein>
    <submittedName>
        <fullName evidence="1">RteC domain-containing protein</fullName>
    </submittedName>
</protein>